<accession>A0A7Y4LBZ3</accession>
<feature type="chain" id="PRO_5030884039" evidence="1">
    <location>
        <begin position="23"/>
        <end position="216"/>
    </location>
</feature>
<dbReference type="PROSITE" id="PS51257">
    <property type="entry name" value="PROKAR_LIPOPROTEIN"/>
    <property type="match status" value="1"/>
</dbReference>
<sequence>MYLSRCKVWFGMALVSLLTACASVDTFSTQVSSFNNWPATAHGGFYAFSQDFSQNLEQKGYAEMIAQEMWATGLRRTNDVKKAQFLVSFETNTETRERIVEEYSEDPMLVPSLGFWGWGPRWGYYNTFNMMYVPHVERYPVRYHIYSLALEIKDKTGAPVYQSKVVAQSDASLHEVMPFLANSVFDDFPRNGVRTIRYDIDKSLQQNAPIRYSEKK</sequence>
<gene>
    <name evidence="3" type="ORF">HKX40_06310</name>
</gene>
<evidence type="ECO:0000259" key="2">
    <source>
        <dbReference type="Pfam" id="PF13590"/>
    </source>
</evidence>
<evidence type="ECO:0000313" key="4">
    <source>
        <dbReference type="Proteomes" id="UP000541421"/>
    </source>
</evidence>
<name>A0A7Y4LBZ3_9BURK</name>
<evidence type="ECO:0000256" key="1">
    <source>
        <dbReference type="SAM" id="SignalP"/>
    </source>
</evidence>
<feature type="signal peptide" evidence="1">
    <location>
        <begin position="1"/>
        <end position="22"/>
    </location>
</feature>
<dbReference type="Proteomes" id="UP000541421">
    <property type="component" value="Unassembled WGS sequence"/>
</dbReference>
<dbReference type="Gene3D" id="3.30.160.670">
    <property type="match status" value="1"/>
</dbReference>
<proteinExistence type="predicted"/>
<keyword evidence="1" id="KW-0732">Signal</keyword>
<dbReference type="AlphaFoldDB" id="A0A7Y4LBZ3"/>
<protein>
    <submittedName>
        <fullName evidence="3">DUF4136 domain-containing protein</fullName>
    </submittedName>
</protein>
<evidence type="ECO:0000313" key="3">
    <source>
        <dbReference type="EMBL" id="NOL49746.1"/>
    </source>
</evidence>
<keyword evidence="4" id="KW-1185">Reference proteome</keyword>
<dbReference type="Pfam" id="PF13590">
    <property type="entry name" value="DUF4136"/>
    <property type="match status" value="1"/>
</dbReference>
<comment type="caution">
    <text evidence="3">The sequence shown here is derived from an EMBL/GenBank/DDBJ whole genome shotgun (WGS) entry which is preliminary data.</text>
</comment>
<dbReference type="InterPro" id="IPR025411">
    <property type="entry name" value="DUF4136"/>
</dbReference>
<organism evidence="3 4">
    <name type="scientific">Pelistega europaea</name>
    <dbReference type="NCBI Taxonomy" id="106147"/>
    <lineage>
        <taxon>Bacteria</taxon>
        <taxon>Pseudomonadati</taxon>
        <taxon>Pseudomonadota</taxon>
        <taxon>Betaproteobacteria</taxon>
        <taxon>Burkholderiales</taxon>
        <taxon>Alcaligenaceae</taxon>
        <taxon>Pelistega</taxon>
    </lineage>
</organism>
<dbReference type="EMBL" id="JABGBO010000006">
    <property type="protein sequence ID" value="NOL49746.1"/>
    <property type="molecule type" value="Genomic_DNA"/>
</dbReference>
<dbReference type="RefSeq" id="WP_171588730.1">
    <property type="nucleotide sequence ID" value="NZ_JABGBO010000006.1"/>
</dbReference>
<reference evidence="3 4" key="1">
    <citation type="submission" date="2020-05" db="EMBL/GenBank/DDBJ databases">
        <authorList>
            <person name="Niu N."/>
        </authorList>
    </citation>
    <scope>NUCLEOTIDE SEQUENCE [LARGE SCALE GENOMIC DNA]</scope>
    <source>
        <strain evidence="3 4">LMG10982</strain>
    </source>
</reference>
<feature type="domain" description="DUF4136" evidence="2">
    <location>
        <begin position="32"/>
        <end position="189"/>
    </location>
</feature>